<evidence type="ECO:0000259" key="11">
    <source>
        <dbReference type="PROSITE" id="PS50067"/>
    </source>
</evidence>
<dbReference type="PANTHER" id="PTHR37739">
    <property type="entry name" value="KINESIN-LIKE PROTEIN KIN-12D"/>
    <property type="match status" value="1"/>
</dbReference>
<evidence type="ECO:0000256" key="9">
    <source>
        <dbReference type="SAM" id="Coils"/>
    </source>
</evidence>
<keyword evidence="4 9" id="KW-0175">Coiled coil</keyword>
<evidence type="ECO:0000313" key="13">
    <source>
        <dbReference type="Proteomes" id="UP000288805"/>
    </source>
</evidence>
<dbReference type="GO" id="GO:0003777">
    <property type="term" value="F:microtubule motor activity"/>
    <property type="evidence" value="ECO:0007669"/>
    <property type="project" value="InterPro"/>
</dbReference>
<evidence type="ECO:0000256" key="2">
    <source>
        <dbReference type="ARBA" id="ARBA00022741"/>
    </source>
</evidence>
<dbReference type="PRINTS" id="PR00380">
    <property type="entry name" value="KINESINHEAVY"/>
</dbReference>
<keyword evidence="3 7" id="KW-0067">ATP-binding</keyword>
<feature type="region of interest" description="Disordered" evidence="10">
    <location>
        <begin position="795"/>
        <end position="818"/>
    </location>
</feature>
<dbReference type="Gene3D" id="3.40.850.10">
    <property type="entry name" value="Kinesin motor domain"/>
    <property type="match status" value="1"/>
</dbReference>
<feature type="binding site" evidence="7">
    <location>
        <begin position="162"/>
        <end position="169"/>
    </location>
    <ligand>
        <name>ATP</name>
        <dbReference type="ChEBI" id="CHEBI:30616"/>
    </ligand>
</feature>
<evidence type="ECO:0000256" key="8">
    <source>
        <dbReference type="RuleBase" id="RU000394"/>
    </source>
</evidence>
<accession>A0A438HBC9</accession>
<dbReference type="Pfam" id="PF00225">
    <property type="entry name" value="Kinesin"/>
    <property type="match status" value="2"/>
</dbReference>
<dbReference type="InterPro" id="IPR019821">
    <property type="entry name" value="Kinesin_motor_CS"/>
</dbReference>
<keyword evidence="5 7" id="KW-0505">Motor protein</keyword>
<evidence type="ECO:0000313" key="12">
    <source>
        <dbReference type="EMBL" id="RVW81763.1"/>
    </source>
</evidence>
<dbReference type="GO" id="GO:0005524">
    <property type="term" value="F:ATP binding"/>
    <property type="evidence" value="ECO:0007669"/>
    <property type="project" value="UniProtKB-UniRule"/>
</dbReference>
<proteinExistence type="inferred from homology"/>
<dbReference type="EMBL" id="QGNW01000249">
    <property type="protein sequence ID" value="RVW81763.1"/>
    <property type="molecule type" value="Genomic_DNA"/>
</dbReference>
<dbReference type="InterPro" id="IPR036961">
    <property type="entry name" value="Kinesin_motor_dom_sf"/>
</dbReference>
<comment type="caution">
    <text evidence="12">The sequence shown here is derived from an EMBL/GenBank/DDBJ whole genome shotgun (WGS) entry which is preliminary data.</text>
</comment>
<gene>
    <name evidence="12" type="primary">KIN12E_0</name>
    <name evidence="12" type="ORF">CK203_049495</name>
</gene>
<dbReference type="InterPro" id="IPR027417">
    <property type="entry name" value="P-loop_NTPase"/>
</dbReference>
<evidence type="ECO:0000256" key="6">
    <source>
        <dbReference type="ARBA" id="ARBA00034488"/>
    </source>
</evidence>
<dbReference type="Proteomes" id="UP000288805">
    <property type="component" value="Unassembled WGS sequence"/>
</dbReference>
<dbReference type="PANTHER" id="PTHR37739:SF14">
    <property type="entry name" value="KINESIN-LIKE PROTEIN KIN-12E"/>
    <property type="match status" value="1"/>
</dbReference>
<evidence type="ECO:0000256" key="10">
    <source>
        <dbReference type="SAM" id="MobiDB-lite"/>
    </source>
</evidence>
<dbReference type="GO" id="GO:0008017">
    <property type="term" value="F:microtubule binding"/>
    <property type="evidence" value="ECO:0007669"/>
    <property type="project" value="InterPro"/>
</dbReference>
<feature type="coiled-coil region" evidence="9">
    <location>
        <begin position="659"/>
        <end position="718"/>
    </location>
</feature>
<evidence type="ECO:0000256" key="3">
    <source>
        <dbReference type="ARBA" id="ARBA00022840"/>
    </source>
</evidence>
<dbReference type="AlphaFoldDB" id="A0A438HBC9"/>
<reference evidence="12 13" key="1">
    <citation type="journal article" date="2018" name="PLoS Genet.">
        <title>Population sequencing reveals clonal diversity and ancestral inbreeding in the grapevine cultivar Chardonnay.</title>
        <authorList>
            <person name="Roach M.J."/>
            <person name="Johnson D.L."/>
            <person name="Bohlmann J."/>
            <person name="van Vuuren H.J."/>
            <person name="Jones S.J."/>
            <person name="Pretorius I.S."/>
            <person name="Schmidt S.A."/>
            <person name="Borneman A.R."/>
        </authorList>
    </citation>
    <scope>NUCLEOTIDE SEQUENCE [LARGE SCALE GENOMIC DNA]</scope>
    <source>
        <strain evidence="13">cv. Chardonnay</strain>
        <tissue evidence="12">Leaf</tissue>
    </source>
</reference>
<dbReference type="GO" id="GO:0007018">
    <property type="term" value="P:microtubule-based movement"/>
    <property type="evidence" value="ECO:0007669"/>
    <property type="project" value="InterPro"/>
</dbReference>
<dbReference type="GO" id="GO:0005874">
    <property type="term" value="C:microtubule"/>
    <property type="evidence" value="ECO:0007669"/>
    <property type="project" value="UniProtKB-KW"/>
</dbReference>
<sequence length="850" mass="95362">MSFISESKSAIRSRFGFQEPASDVVPSVQSSPDLLKSALRENFHSSAVRNISERDDDATFAGSSIQSFELHEDPSFWKDHNVQVIIRIRPLSSSEISLQGYNKCIRQDSCQAITWTGHPESRFTFDLVADENVSQEKLFKVAGLPMVDNCMGGYNSCMFAYGQTGSGKTHTMLGDIEGGTRRHSVNCGMTPRVFEYLFSRIQKGTLGKEARRDEKLRFTCKCSFLEIYNEQILDLLEPSSANLQIREDIKKGVHVENLTELEVTSARDVIQQLVQGAANRKVAATNMNRASSRSHSVFTCIIESKVSALFLALHPPLPLCFPVHFSFPHPEKDEKDKRKSSFQWESQGVAHHRFARLNLVDLAGSERQKSSGAEGERLKEATNINKSLSTLGLVIMNLVNMSNGKSLHVPYRDSKLTFLLQDSLGGNAKTIIIANVSPSNCCSLETLSTLKFAQRAKFIKNNAIVNEDASGDVLAMRMQIQQLKKEVARMRGLANGGAENQDNDTWTVTFPGSPGSFNWEGLHGSLSPLTSNKRVSQKKEYEVALVGAFRREKDKDIALQALAAENQAAMQLRLEAVASGKISAEAHLLKEKEEHLKEIEVLRMQLLEALDWKLMHESDHSKVQKQSSDLVTRLNGDDDLLVSNQDPEAAWHSSINQENEFLRLQAIQNQAEMDALRKKLALCLEEKEKIERHVNELVTELEEERSSKAMEVQEQKLQSELPSLTTNVPSIDLNGQIELKTMVDAIAAASQREAEAHETAFILSKENDELRMKLKVLIEDNNKLIELYERAVAETNHKDSEEAENAQEDNAGVHKNDGFPELTAEKAMDMKRVVENLEHQLMDMHEEMRN</sequence>
<dbReference type="SUPFAM" id="SSF52540">
    <property type="entry name" value="P-loop containing nucleoside triphosphate hydrolases"/>
    <property type="match status" value="1"/>
</dbReference>
<feature type="coiled-coil region" evidence="9">
    <location>
        <begin position="767"/>
        <end position="794"/>
    </location>
</feature>
<evidence type="ECO:0000256" key="4">
    <source>
        <dbReference type="ARBA" id="ARBA00023054"/>
    </source>
</evidence>
<evidence type="ECO:0000256" key="7">
    <source>
        <dbReference type="PROSITE-ProRule" id="PRU00283"/>
    </source>
</evidence>
<evidence type="ECO:0000256" key="1">
    <source>
        <dbReference type="ARBA" id="ARBA00022701"/>
    </source>
</evidence>
<protein>
    <recommendedName>
        <fullName evidence="8">Kinesin-like protein</fullName>
    </recommendedName>
</protein>
<organism evidence="12 13">
    <name type="scientific">Vitis vinifera</name>
    <name type="common">Grape</name>
    <dbReference type="NCBI Taxonomy" id="29760"/>
    <lineage>
        <taxon>Eukaryota</taxon>
        <taxon>Viridiplantae</taxon>
        <taxon>Streptophyta</taxon>
        <taxon>Embryophyta</taxon>
        <taxon>Tracheophyta</taxon>
        <taxon>Spermatophyta</taxon>
        <taxon>Magnoliopsida</taxon>
        <taxon>eudicotyledons</taxon>
        <taxon>Gunneridae</taxon>
        <taxon>Pentapetalae</taxon>
        <taxon>rosids</taxon>
        <taxon>Vitales</taxon>
        <taxon>Vitaceae</taxon>
        <taxon>Viteae</taxon>
        <taxon>Vitis</taxon>
    </lineage>
</organism>
<comment type="similarity">
    <text evidence="6">Belongs to the TRAFAC class myosin-kinesin ATPase superfamily. Kinesin family. KIN-12 subfamily.</text>
</comment>
<name>A0A438HBC9_VITVI</name>
<keyword evidence="2 7" id="KW-0547">Nucleotide-binding</keyword>
<keyword evidence="1 8" id="KW-0493">Microtubule</keyword>
<feature type="domain" description="Kinesin motor" evidence="11">
    <location>
        <begin position="81"/>
        <end position="459"/>
    </location>
</feature>
<dbReference type="InterPro" id="IPR044986">
    <property type="entry name" value="KIF15/KIN-12"/>
</dbReference>
<evidence type="ECO:0000256" key="5">
    <source>
        <dbReference type="ARBA" id="ARBA00023175"/>
    </source>
</evidence>
<dbReference type="PROSITE" id="PS00411">
    <property type="entry name" value="KINESIN_MOTOR_1"/>
    <property type="match status" value="1"/>
</dbReference>
<dbReference type="PROSITE" id="PS50067">
    <property type="entry name" value="KINESIN_MOTOR_2"/>
    <property type="match status" value="1"/>
</dbReference>
<dbReference type="InterPro" id="IPR001752">
    <property type="entry name" value="Kinesin_motor_dom"/>
</dbReference>
<dbReference type="SMART" id="SM00129">
    <property type="entry name" value="KISc"/>
    <property type="match status" value="1"/>
</dbReference>